<proteinExistence type="predicted"/>
<gene>
    <name evidence="1" type="ORF">FHS74_002639</name>
</gene>
<dbReference type="EMBL" id="JACIIZ010000006">
    <property type="protein sequence ID" value="MBB6252079.1"/>
    <property type="molecule type" value="Genomic_DNA"/>
</dbReference>
<dbReference type="RefSeq" id="WP_184801060.1">
    <property type="nucleotide sequence ID" value="NZ_JACIIZ010000006.1"/>
</dbReference>
<organism evidence="1 2">
    <name type="scientific">Nitrospirillum iridis</name>
    <dbReference type="NCBI Taxonomy" id="765888"/>
    <lineage>
        <taxon>Bacteria</taxon>
        <taxon>Pseudomonadati</taxon>
        <taxon>Pseudomonadota</taxon>
        <taxon>Alphaproteobacteria</taxon>
        <taxon>Rhodospirillales</taxon>
        <taxon>Azospirillaceae</taxon>
        <taxon>Nitrospirillum</taxon>
    </lineage>
</organism>
<accession>A0A7X0AXT0</accession>
<dbReference type="Proteomes" id="UP000539175">
    <property type="component" value="Unassembled WGS sequence"/>
</dbReference>
<evidence type="ECO:0000313" key="1">
    <source>
        <dbReference type="EMBL" id="MBB6252079.1"/>
    </source>
</evidence>
<protein>
    <submittedName>
        <fullName evidence="1">Uncharacterized protein</fullName>
    </submittedName>
</protein>
<keyword evidence="2" id="KW-1185">Reference proteome</keyword>
<sequence length="146" mass="15429">MTAAEPLSGNPLLDVALDAFLFAFVGVDGKGVPVTVLSALARLDLDPWQEAASLSRLPWDLAAARLASLILASPTWSFSPDEATQSAFRLAALLPRRANEPHVRGVTVLRPGHRDGGPVSSSPGLKWLLVCATVALIILQLAISTR</sequence>
<reference evidence="1 2" key="1">
    <citation type="submission" date="2020-08" db="EMBL/GenBank/DDBJ databases">
        <title>Genomic Encyclopedia of Type Strains, Phase IV (KMG-IV): sequencing the most valuable type-strain genomes for metagenomic binning, comparative biology and taxonomic classification.</title>
        <authorList>
            <person name="Goeker M."/>
        </authorList>
    </citation>
    <scope>NUCLEOTIDE SEQUENCE [LARGE SCALE GENOMIC DNA]</scope>
    <source>
        <strain evidence="1 2">DSM 22198</strain>
    </source>
</reference>
<comment type="caution">
    <text evidence="1">The sequence shown here is derived from an EMBL/GenBank/DDBJ whole genome shotgun (WGS) entry which is preliminary data.</text>
</comment>
<name>A0A7X0AXT0_9PROT</name>
<evidence type="ECO:0000313" key="2">
    <source>
        <dbReference type="Proteomes" id="UP000539175"/>
    </source>
</evidence>
<dbReference type="AlphaFoldDB" id="A0A7X0AXT0"/>